<evidence type="ECO:0000313" key="2">
    <source>
        <dbReference type="Proteomes" id="UP000587477"/>
    </source>
</evidence>
<dbReference type="AlphaFoldDB" id="A0A7W4LRW6"/>
<dbReference type="RefSeq" id="WP_015387914.1">
    <property type="nucleotide sequence ID" value="NZ_CP033576.1"/>
</dbReference>
<proteinExistence type="predicted"/>
<reference evidence="2" key="1">
    <citation type="submission" date="2020-10" db="EMBL/GenBank/DDBJ databases">
        <title>Complete genome sequence of Bacillus velezensis NST6.</title>
        <authorList>
            <person name="Choi J."/>
        </authorList>
    </citation>
    <scope>NUCLEOTIDE SEQUENCE [LARGE SCALE GENOMIC DNA]</scope>
    <source>
        <strain evidence="2">NST6</strain>
    </source>
</reference>
<name>A0A7W4LRW6_BACVE</name>
<gene>
    <name evidence="1" type="ORF">BACVE_003813</name>
</gene>
<organism evidence="1 2">
    <name type="scientific">Bacillus velezensis</name>
    <dbReference type="NCBI Taxonomy" id="492670"/>
    <lineage>
        <taxon>Bacteria</taxon>
        <taxon>Bacillati</taxon>
        <taxon>Bacillota</taxon>
        <taxon>Bacilli</taxon>
        <taxon>Bacillales</taxon>
        <taxon>Bacillaceae</taxon>
        <taxon>Bacillus</taxon>
        <taxon>Bacillus amyloliquefaciens group</taxon>
    </lineage>
</organism>
<evidence type="ECO:0000313" key="1">
    <source>
        <dbReference type="EMBL" id="QOY28771.1"/>
    </source>
</evidence>
<dbReference type="EMBL" id="CP063687">
    <property type="protein sequence ID" value="QOY28771.1"/>
    <property type="molecule type" value="Genomic_DNA"/>
</dbReference>
<protein>
    <submittedName>
        <fullName evidence="1">Uncharacterized protein</fullName>
    </submittedName>
</protein>
<sequence>MIQAIMPGVLQIVPERKLTDDQRKKEIDELIKILDQKIADYQNFRGNAV</sequence>
<accession>A0A7W4LRW6</accession>
<dbReference type="Proteomes" id="UP000587477">
    <property type="component" value="Chromosome"/>
</dbReference>